<dbReference type="PANTHER" id="PTHR24148">
    <property type="entry name" value="ANKYRIN REPEAT DOMAIN-CONTAINING PROTEIN 39 HOMOLOG-RELATED"/>
    <property type="match status" value="1"/>
</dbReference>
<protein>
    <recommendedName>
        <fullName evidence="1">Heterokaryon incompatibility domain-containing protein</fullName>
    </recommendedName>
</protein>
<evidence type="ECO:0000313" key="2">
    <source>
        <dbReference type="EMBL" id="KAJ4371247.1"/>
    </source>
</evidence>
<gene>
    <name evidence="2" type="ORF">N0V83_004464</name>
</gene>
<name>A0A9W8Y990_9PLEO</name>
<comment type="caution">
    <text evidence="2">The sequence shown here is derived from an EMBL/GenBank/DDBJ whole genome shotgun (WGS) entry which is preliminary data.</text>
</comment>
<evidence type="ECO:0000313" key="3">
    <source>
        <dbReference type="Proteomes" id="UP001140560"/>
    </source>
</evidence>
<sequence length="755" mass="83981">MQAVLLLSRLANIRMLPEMWWAPCDFLEIDEDELDTSSLHALVVKSPTREILLSSRSSWTKPSSNSSIEAVTLLSSLGQLAPSVAKEFIPKDHAQNSFPFRLIDDIDHHGEVKGFITMSYCWKKVTRDTPRTVVTPIGDLPFGWTKEVEQFPLPTSAALFQAVLRERRKGEGLWFDQVCINQKDEVEKAMTIGAIDVIYENSRTVVVALDDVMAPPEEEQLLRYYVKQYDYATAASDQQPNLGMSPPFMHQCAALKSFLERIINSAWFERAWCAHEMRMGQSHIFLVPCYTQYEDEVKTVIRFTGVFFLHMLVLAGELQTIEPSFYAKIQPLLDFFDRRVTLKEQGTLAVQRPDTPQSTIPEPPPFIPLIIETFLKKAGGNPRLPEYQRRLNANREKMSIALNASGLPLALPPSTSFSRPSIEGECLRSLLLVALAARDPLALCTTGPPLQLHDGSISWLCRPTALDVSPTVHPPPPPRYSKKVNPIIQASDGRAEHVQLDLIFLDIPHRSQPNPHFRTHTMRARLYIDLCIQYQISGPGLWNFWRTPEHPRTTSLRNIFIQTLACVFDCGPQWLLEVSSSLLLQQQQHQQPQESSMMDLCTMDILLNPHLLIQNYIQIPEGRAALSLLIHAVSTLIASGIPWASGATERTHGPLIISISSSSPPSDSNHHSPSKALTFAPFAHSKTLLIAIPDAVKDSAYTSLARGWVLTSLNPYTGGGGGMKLGGVSWTLQGKGGCLGMRGLGGGVAGRGRKV</sequence>
<dbReference type="InterPro" id="IPR052895">
    <property type="entry name" value="HetReg/Transcr_Mod"/>
</dbReference>
<evidence type="ECO:0000259" key="1">
    <source>
        <dbReference type="Pfam" id="PF06985"/>
    </source>
</evidence>
<dbReference type="OrthoDB" id="270167at2759"/>
<accession>A0A9W8Y990</accession>
<dbReference type="PANTHER" id="PTHR24148:SF82">
    <property type="entry name" value="HETEROKARYON INCOMPATIBILITY DOMAIN-CONTAINING PROTEIN"/>
    <property type="match status" value="1"/>
</dbReference>
<dbReference type="InterPro" id="IPR010730">
    <property type="entry name" value="HET"/>
</dbReference>
<feature type="domain" description="Heterokaryon incompatibility" evidence="1">
    <location>
        <begin position="115"/>
        <end position="276"/>
    </location>
</feature>
<dbReference type="EMBL" id="JAPEUY010000007">
    <property type="protein sequence ID" value="KAJ4371247.1"/>
    <property type="molecule type" value="Genomic_DNA"/>
</dbReference>
<dbReference type="Pfam" id="PF06985">
    <property type="entry name" value="HET"/>
    <property type="match status" value="1"/>
</dbReference>
<dbReference type="AlphaFoldDB" id="A0A9W8Y990"/>
<keyword evidence="3" id="KW-1185">Reference proteome</keyword>
<organism evidence="2 3">
    <name type="scientific">Neocucurbitaria cava</name>
    <dbReference type="NCBI Taxonomy" id="798079"/>
    <lineage>
        <taxon>Eukaryota</taxon>
        <taxon>Fungi</taxon>
        <taxon>Dikarya</taxon>
        <taxon>Ascomycota</taxon>
        <taxon>Pezizomycotina</taxon>
        <taxon>Dothideomycetes</taxon>
        <taxon>Pleosporomycetidae</taxon>
        <taxon>Pleosporales</taxon>
        <taxon>Pleosporineae</taxon>
        <taxon>Cucurbitariaceae</taxon>
        <taxon>Neocucurbitaria</taxon>
    </lineage>
</organism>
<proteinExistence type="predicted"/>
<reference evidence="2" key="1">
    <citation type="submission" date="2022-10" db="EMBL/GenBank/DDBJ databases">
        <title>Tapping the CABI collections for fungal endophytes: first genome assemblies for Collariella, Neodidymelliopsis, Ascochyta clinopodiicola, Didymella pomorum, Didymosphaeria variabile, Neocosmospora piperis and Neocucurbitaria cava.</title>
        <authorList>
            <person name="Hill R."/>
        </authorList>
    </citation>
    <scope>NUCLEOTIDE SEQUENCE</scope>
    <source>
        <strain evidence="2">IMI 356814</strain>
    </source>
</reference>
<dbReference type="Proteomes" id="UP001140560">
    <property type="component" value="Unassembled WGS sequence"/>
</dbReference>